<dbReference type="AlphaFoldDB" id="A0A0B5Q8J9"/>
<dbReference type="Proteomes" id="UP000031866">
    <property type="component" value="Chromosome"/>
</dbReference>
<accession>A0A0B5Q8J9</accession>
<dbReference type="EMBL" id="CP010086">
    <property type="protein sequence ID" value="AJG98544.1"/>
    <property type="molecule type" value="Genomic_DNA"/>
</dbReference>
<dbReference type="EMBL" id="JADOEF010000001">
    <property type="protein sequence ID" value="MBF7811421.1"/>
    <property type="molecule type" value="Genomic_DNA"/>
</dbReference>
<dbReference type="STRING" id="1520.LF65_01946"/>
<evidence type="ECO:0000313" key="3">
    <source>
        <dbReference type="Proteomes" id="UP000031866"/>
    </source>
</evidence>
<dbReference type="GeneID" id="66344697"/>
<protein>
    <submittedName>
        <fullName evidence="1">Uncharacterized protein</fullName>
    </submittedName>
</protein>
<reference evidence="1" key="2">
    <citation type="submission" date="2016-02" db="EMBL/GenBank/DDBJ databases">
        <title>Genome sequence of Clostridium beijerinckii strain 59B.</title>
        <authorList>
            <person name="Little G.T."/>
            <person name="Minton N.P."/>
        </authorList>
    </citation>
    <scope>NUCLEOTIDE SEQUENCE</scope>
    <source>
        <strain evidence="1">NCIMB 14988</strain>
    </source>
</reference>
<evidence type="ECO:0000313" key="2">
    <source>
        <dbReference type="EMBL" id="MBF7811421.1"/>
    </source>
</evidence>
<dbReference type="Proteomes" id="UP000631418">
    <property type="component" value="Unassembled WGS sequence"/>
</dbReference>
<proteinExistence type="predicted"/>
<dbReference type="KEGG" id="cbei:LF65_01946"/>
<dbReference type="OrthoDB" id="1911444at2"/>
<gene>
    <name evidence="2" type="ORF">IS491_22675</name>
    <name evidence="1" type="ORF">LF65_01946</name>
</gene>
<name>A0A0B5Q8J9_CLOBE</name>
<reference evidence="2" key="3">
    <citation type="submission" date="2020-11" db="EMBL/GenBank/DDBJ databases">
        <authorList>
            <person name="Thieme N."/>
            <person name="Liebl W."/>
            <person name="Zverlov V."/>
        </authorList>
    </citation>
    <scope>NUCLEOTIDE SEQUENCE</scope>
    <source>
        <strain evidence="2">NT08</strain>
    </source>
</reference>
<organism evidence="1 3">
    <name type="scientific">Clostridium beijerinckii</name>
    <name type="common">Clostridium MP</name>
    <dbReference type="NCBI Taxonomy" id="1520"/>
    <lineage>
        <taxon>Bacteria</taxon>
        <taxon>Bacillati</taxon>
        <taxon>Bacillota</taxon>
        <taxon>Clostridia</taxon>
        <taxon>Eubacteriales</taxon>
        <taxon>Clostridiaceae</taxon>
        <taxon>Clostridium</taxon>
    </lineage>
</organism>
<dbReference type="OMA" id="GCIYLKS"/>
<sequence length="109" mass="12884">MKKELIKAIEAAERYNLFLKVVTSVRSYDSYNSFFNIYDEHEEACRRIVVLTKTKELEEVYDEDPTEEIKECKIVQGNLWIKDYSLLTNPDKINLSSLYVIKNLVEELL</sequence>
<evidence type="ECO:0000313" key="1">
    <source>
        <dbReference type="EMBL" id="AJG98544.1"/>
    </source>
</evidence>
<dbReference type="RefSeq" id="WP_011969126.1">
    <property type="nucleotide sequence ID" value="NZ_BKAK01000005.1"/>
</dbReference>
<reference evidence="3" key="1">
    <citation type="submission" date="2014-12" db="EMBL/GenBank/DDBJ databases">
        <title>Genome sequence of Clostridium beijerinckii strain 59B.</title>
        <authorList>
            <person name="Little G.T."/>
            <person name="Minton N.P."/>
        </authorList>
    </citation>
    <scope>NUCLEOTIDE SEQUENCE [LARGE SCALE GENOMIC DNA]</scope>
    <source>
        <strain evidence="3">59B</strain>
    </source>
</reference>